<dbReference type="Pfam" id="PF01312">
    <property type="entry name" value="Bac_export_2"/>
    <property type="match status" value="1"/>
</dbReference>
<keyword evidence="7 13" id="KW-1005">Bacterial flagellum biogenesis</keyword>
<evidence type="ECO:0000256" key="13">
    <source>
        <dbReference type="RuleBase" id="RU364091"/>
    </source>
</evidence>
<keyword evidence="9 13" id="KW-1133">Transmembrane helix</keyword>
<evidence type="ECO:0000256" key="9">
    <source>
        <dbReference type="ARBA" id="ARBA00022989"/>
    </source>
</evidence>
<dbReference type="InterPro" id="IPR006135">
    <property type="entry name" value="T3SS_substrate_exporter"/>
</dbReference>
<dbReference type="InterPro" id="IPR029025">
    <property type="entry name" value="T3SS_substrate_exporter_C"/>
</dbReference>
<evidence type="ECO:0000313" key="15">
    <source>
        <dbReference type="EMBL" id="HEN14586.1"/>
    </source>
</evidence>
<dbReference type="EMBL" id="DSOK01000121">
    <property type="protein sequence ID" value="HEN14586.1"/>
    <property type="molecule type" value="Genomic_DNA"/>
</dbReference>
<gene>
    <name evidence="13 15" type="primary">flhB</name>
    <name evidence="15" type="ORF">ENQ76_03850</name>
</gene>
<comment type="function">
    <text evidence="12 13">Required for formation of the rod structure in the basal body of the flagellar apparatus. Together with FliI and FliH, may constitute the export apparatus of flagellin.</text>
</comment>
<evidence type="ECO:0000256" key="7">
    <source>
        <dbReference type="ARBA" id="ARBA00022795"/>
    </source>
</evidence>
<keyword evidence="4 13" id="KW-0813">Transport</keyword>
<feature type="region of interest" description="Disordered" evidence="14">
    <location>
        <begin position="1"/>
        <end position="24"/>
    </location>
</feature>
<reference evidence="15" key="1">
    <citation type="journal article" date="2020" name="mSystems">
        <title>Genome- and Community-Level Interaction Insights into Carbon Utilization and Element Cycling Functions of Hydrothermarchaeota in Hydrothermal Sediment.</title>
        <authorList>
            <person name="Zhou Z."/>
            <person name="Liu Y."/>
            <person name="Xu W."/>
            <person name="Pan J."/>
            <person name="Luo Z.H."/>
            <person name="Li M."/>
        </authorList>
    </citation>
    <scope>NUCLEOTIDE SEQUENCE [LARGE SCALE GENOMIC DNA]</scope>
    <source>
        <strain evidence="15">SpSt-339</strain>
    </source>
</reference>
<dbReference type="PRINTS" id="PR00950">
    <property type="entry name" value="TYPE3IMSPROT"/>
</dbReference>
<organism evidence="15">
    <name type="scientific">Schlesneria paludicola</name>
    <dbReference type="NCBI Taxonomy" id="360056"/>
    <lineage>
        <taxon>Bacteria</taxon>
        <taxon>Pseudomonadati</taxon>
        <taxon>Planctomycetota</taxon>
        <taxon>Planctomycetia</taxon>
        <taxon>Planctomycetales</taxon>
        <taxon>Planctomycetaceae</taxon>
        <taxon>Schlesneria</taxon>
    </lineage>
</organism>
<accession>A0A7C2JX51</accession>
<comment type="subcellular location">
    <subcellularLocation>
        <location evidence="1">Cell membrane</location>
        <topology evidence="1">Multi-pass membrane protein</topology>
    </subcellularLocation>
</comment>
<evidence type="ECO:0000256" key="11">
    <source>
        <dbReference type="ARBA" id="ARBA00023225"/>
    </source>
</evidence>
<comment type="similarity">
    <text evidence="2 13">Belongs to the type III secretion exporter family.</text>
</comment>
<keyword evidence="10 13" id="KW-0472">Membrane</keyword>
<dbReference type="Gene3D" id="3.40.1690.10">
    <property type="entry name" value="secretion proteins EscU"/>
    <property type="match status" value="1"/>
</dbReference>
<feature type="transmembrane region" description="Helical" evidence="13">
    <location>
        <begin position="27"/>
        <end position="49"/>
    </location>
</feature>
<sequence>MSTDDTGDKTELPTERRRHQAREQGNIARSVDLTAAIVLLAAAGGLYLFGPGCGEMFLQLIRGATTAEPLLELDQRSAAQLVWQTAFVVGRTVLPLMLLVAAGSLAANLIQIGFLWSPEVLTPKIERLDPIQGFQRIFSLASVVRLGGSIAKILLVAGVAYLYLSTHQDQYLALPQQEASVLLATMGRAVVELGFYLAMTLVGLAILDYGYQYWQHERDLMMTKQELREEMKEMEGNPHVRSRRRELHRKLAEARELGAVKSADVVITNPTEIAVAIQYDPETMPAPTVVAKGMGEIAAQIRRLAAEHGVPILERKPLARALYRDVKVGQTIPVDLYEVFVEILAYVYRLTGKKPKLG</sequence>
<evidence type="ECO:0000256" key="14">
    <source>
        <dbReference type="SAM" id="MobiDB-lite"/>
    </source>
</evidence>
<dbReference type="NCBIfam" id="TIGR00328">
    <property type="entry name" value="flhB"/>
    <property type="match status" value="1"/>
</dbReference>
<keyword evidence="11 13" id="KW-1006">Bacterial flagellum protein export</keyword>
<dbReference type="GO" id="GO:0005886">
    <property type="term" value="C:plasma membrane"/>
    <property type="evidence" value="ECO:0007669"/>
    <property type="project" value="UniProtKB-SubCell"/>
</dbReference>
<keyword evidence="6 13" id="KW-0812">Transmembrane</keyword>
<evidence type="ECO:0000256" key="3">
    <source>
        <dbReference type="ARBA" id="ARBA00021622"/>
    </source>
</evidence>
<dbReference type="Gene3D" id="6.10.250.2080">
    <property type="match status" value="1"/>
</dbReference>
<dbReference type="SUPFAM" id="SSF160544">
    <property type="entry name" value="EscU C-terminal domain-like"/>
    <property type="match status" value="1"/>
</dbReference>
<feature type="transmembrane region" description="Helical" evidence="13">
    <location>
        <begin position="93"/>
        <end position="116"/>
    </location>
</feature>
<dbReference type="InterPro" id="IPR006136">
    <property type="entry name" value="FlhB"/>
</dbReference>
<dbReference type="GO" id="GO:0009306">
    <property type="term" value="P:protein secretion"/>
    <property type="evidence" value="ECO:0007669"/>
    <property type="project" value="InterPro"/>
</dbReference>
<feature type="compositionally biased region" description="Basic and acidic residues" evidence="14">
    <location>
        <begin position="1"/>
        <end position="15"/>
    </location>
</feature>
<keyword evidence="8 13" id="KW-0653">Protein transport</keyword>
<keyword evidence="15" id="KW-0282">Flagellum</keyword>
<name>A0A7C2JX51_9PLAN</name>
<dbReference type="AlphaFoldDB" id="A0A7C2JX51"/>
<evidence type="ECO:0000256" key="12">
    <source>
        <dbReference type="ARBA" id="ARBA00025078"/>
    </source>
</evidence>
<comment type="caution">
    <text evidence="15">The sequence shown here is derived from an EMBL/GenBank/DDBJ whole genome shotgun (WGS) entry which is preliminary data.</text>
</comment>
<evidence type="ECO:0000256" key="4">
    <source>
        <dbReference type="ARBA" id="ARBA00022448"/>
    </source>
</evidence>
<dbReference type="GO" id="GO:0044780">
    <property type="term" value="P:bacterial-type flagellum assembly"/>
    <property type="evidence" value="ECO:0007669"/>
    <property type="project" value="InterPro"/>
</dbReference>
<keyword evidence="15" id="KW-0969">Cilium</keyword>
<keyword evidence="15" id="KW-0966">Cell projection</keyword>
<evidence type="ECO:0000256" key="2">
    <source>
        <dbReference type="ARBA" id="ARBA00010690"/>
    </source>
</evidence>
<keyword evidence="5 13" id="KW-1003">Cell membrane</keyword>
<feature type="transmembrane region" description="Helical" evidence="13">
    <location>
        <begin position="193"/>
        <end position="214"/>
    </location>
</feature>
<protein>
    <recommendedName>
        <fullName evidence="3 13">Flagellar biosynthetic protein FlhB</fullName>
    </recommendedName>
</protein>
<dbReference type="PANTHER" id="PTHR30531">
    <property type="entry name" value="FLAGELLAR BIOSYNTHETIC PROTEIN FLHB"/>
    <property type="match status" value="1"/>
</dbReference>
<evidence type="ECO:0000256" key="10">
    <source>
        <dbReference type="ARBA" id="ARBA00023136"/>
    </source>
</evidence>
<feature type="transmembrane region" description="Helical" evidence="13">
    <location>
        <begin position="137"/>
        <end position="164"/>
    </location>
</feature>
<evidence type="ECO:0000256" key="1">
    <source>
        <dbReference type="ARBA" id="ARBA00004651"/>
    </source>
</evidence>
<evidence type="ECO:0000256" key="8">
    <source>
        <dbReference type="ARBA" id="ARBA00022927"/>
    </source>
</evidence>
<proteinExistence type="inferred from homology"/>
<evidence type="ECO:0000256" key="6">
    <source>
        <dbReference type="ARBA" id="ARBA00022692"/>
    </source>
</evidence>
<evidence type="ECO:0000256" key="5">
    <source>
        <dbReference type="ARBA" id="ARBA00022475"/>
    </source>
</evidence>
<dbReference type="PANTHER" id="PTHR30531:SF12">
    <property type="entry name" value="FLAGELLAR BIOSYNTHETIC PROTEIN FLHB"/>
    <property type="match status" value="1"/>
</dbReference>